<feature type="domain" description="SGNH hydrolase-type esterase" evidence="1">
    <location>
        <begin position="6"/>
        <end position="174"/>
    </location>
</feature>
<evidence type="ECO:0000313" key="3">
    <source>
        <dbReference type="Proteomes" id="UP000037558"/>
    </source>
</evidence>
<proteinExistence type="predicted"/>
<dbReference type="InterPro" id="IPR036514">
    <property type="entry name" value="SGNH_hydro_sf"/>
</dbReference>
<dbReference type="Proteomes" id="UP000037558">
    <property type="component" value="Unassembled WGS sequence"/>
</dbReference>
<dbReference type="RefSeq" id="WP_053401870.1">
    <property type="nucleotide sequence ID" value="NZ_LILC01000016.1"/>
</dbReference>
<comment type="caution">
    <text evidence="2">The sequence shown here is derived from an EMBL/GenBank/DDBJ whole genome shotgun (WGS) entry which is preliminary data.</text>
</comment>
<dbReference type="Gene3D" id="3.40.50.1110">
    <property type="entry name" value="SGNH hydrolase"/>
    <property type="match status" value="1"/>
</dbReference>
<sequence>MKTLVCFGDSLTARHEGFTEPLLTSKIAERLPTINVINAGVPGHNTNDALSRIEQDVLSHQPHFVTVLFGANDAGKKRPVDLSTFTENMRTIVRFIGPHKTILITPSPVDEQKQADRTNNLLGQYAQAVKNVALELNCHLIDFYRHFLSQSDYQTKLKGIEDDGLHFGEAGYDLLSELIVKKWQQLQT</sequence>
<accession>A0A0M0KZI2</accession>
<reference evidence="3" key="1">
    <citation type="submission" date="2015-08" db="EMBL/GenBank/DDBJ databases">
        <title>Fjat-14210 dsm16467.</title>
        <authorList>
            <person name="Liu B."/>
            <person name="Wang J."/>
            <person name="Zhu Y."/>
            <person name="Liu G."/>
            <person name="Chen Q."/>
            <person name="Chen Z."/>
            <person name="Lan J."/>
            <person name="Che J."/>
            <person name="Ge C."/>
            <person name="Shi H."/>
            <person name="Pan Z."/>
            <person name="Liu X."/>
        </authorList>
    </citation>
    <scope>NUCLEOTIDE SEQUENCE [LARGE SCALE GENOMIC DNA]</scope>
    <source>
        <strain evidence="3">DSM 16467</strain>
    </source>
</reference>
<dbReference type="OrthoDB" id="388542at2"/>
<dbReference type="PANTHER" id="PTHR14209:SF19">
    <property type="entry name" value="ISOAMYL ACETATE-HYDROLYZING ESTERASE 1 HOMOLOG"/>
    <property type="match status" value="1"/>
</dbReference>
<gene>
    <name evidence="2" type="ORF">AMD01_13070</name>
</gene>
<dbReference type="InterPro" id="IPR013830">
    <property type="entry name" value="SGNH_hydro"/>
</dbReference>
<dbReference type="PATRIC" id="fig|284581.3.peg.4732"/>
<dbReference type="PANTHER" id="PTHR14209">
    <property type="entry name" value="ISOAMYL ACETATE-HYDROLYZING ESTERASE 1"/>
    <property type="match status" value="1"/>
</dbReference>
<protein>
    <submittedName>
        <fullName evidence="2">Esterase</fullName>
    </submittedName>
</protein>
<dbReference type="AlphaFoldDB" id="A0A0M0KZI2"/>
<dbReference type="SUPFAM" id="SSF52266">
    <property type="entry name" value="SGNH hydrolase"/>
    <property type="match status" value="1"/>
</dbReference>
<evidence type="ECO:0000259" key="1">
    <source>
        <dbReference type="Pfam" id="PF13472"/>
    </source>
</evidence>
<keyword evidence="3" id="KW-1185">Reference proteome</keyword>
<dbReference type="Pfam" id="PF13472">
    <property type="entry name" value="Lipase_GDSL_2"/>
    <property type="match status" value="1"/>
</dbReference>
<dbReference type="EMBL" id="LILC01000016">
    <property type="protein sequence ID" value="KOO44219.1"/>
    <property type="molecule type" value="Genomic_DNA"/>
</dbReference>
<evidence type="ECO:0000313" key="2">
    <source>
        <dbReference type="EMBL" id="KOO44219.1"/>
    </source>
</evidence>
<name>A0A0M0KZI2_9BACI</name>
<dbReference type="CDD" id="cd01838">
    <property type="entry name" value="Isoamyl_acetate_hydrolase_like"/>
    <property type="match status" value="1"/>
</dbReference>
<organism evidence="2 3">
    <name type="scientific">Priestia koreensis</name>
    <dbReference type="NCBI Taxonomy" id="284581"/>
    <lineage>
        <taxon>Bacteria</taxon>
        <taxon>Bacillati</taxon>
        <taxon>Bacillota</taxon>
        <taxon>Bacilli</taxon>
        <taxon>Bacillales</taxon>
        <taxon>Bacillaceae</taxon>
        <taxon>Priestia</taxon>
    </lineage>
</organism>
<dbReference type="STRING" id="284581.AMD01_13070"/>
<dbReference type="InterPro" id="IPR045136">
    <property type="entry name" value="Iah1-like"/>
</dbReference>